<evidence type="ECO:0000256" key="1">
    <source>
        <dbReference type="SAM" id="Phobius"/>
    </source>
</evidence>
<keyword evidence="1" id="KW-0472">Membrane</keyword>
<organism evidence="3 4">
    <name type="scientific">Phytohabitans aurantiacus</name>
    <dbReference type="NCBI Taxonomy" id="3016789"/>
    <lineage>
        <taxon>Bacteria</taxon>
        <taxon>Bacillati</taxon>
        <taxon>Actinomycetota</taxon>
        <taxon>Actinomycetes</taxon>
        <taxon>Micromonosporales</taxon>
        <taxon>Micromonosporaceae</taxon>
    </lineage>
</organism>
<evidence type="ECO:0000313" key="3">
    <source>
        <dbReference type="EMBL" id="GLH95118.1"/>
    </source>
</evidence>
<comment type="caution">
    <text evidence="3">The sequence shown here is derived from an EMBL/GenBank/DDBJ whole genome shotgun (WGS) entry which is preliminary data.</text>
</comment>
<sequence length="147" mass="15423">MDACSWRVPPKIPIVKLTAAVGVLAVGLLFDDGDVVRLVLAAVVAAGLAGWAARDLIAKVRVAADPEGVTVVTGLAGRRRLAWSQIEGVRVDTRPRLGMRSETLEIDAGDQILVFSESDLGTPPSEVAATLSRLLEEGGCADQSGHR</sequence>
<accession>A0ABQ5QLD8</accession>
<feature type="transmembrane region" description="Helical" evidence="1">
    <location>
        <begin position="36"/>
        <end position="53"/>
    </location>
</feature>
<protein>
    <recommendedName>
        <fullName evidence="2">Low molecular weight protein antigen 6 PH domain-containing protein</fullName>
    </recommendedName>
</protein>
<keyword evidence="1" id="KW-1133">Transmembrane helix</keyword>
<feature type="domain" description="Low molecular weight protein antigen 6 PH" evidence="2">
    <location>
        <begin position="60"/>
        <end position="134"/>
    </location>
</feature>
<gene>
    <name evidence="3" type="ORF">Pa4123_03900</name>
</gene>
<evidence type="ECO:0000259" key="2">
    <source>
        <dbReference type="Pfam" id="PF10756"/>
    </source>
</evidence>
<dbReference type="Proteomes" id="UP001144280">
    <property type="component" value="Unassembled WGS sequence"/>
</dbReference>
<evidence type="ECO:0000313" key="4">
    <source>
        <dbReference type="Proteomes" id="UP001144280"/>
    </source>
</evidence>
<proteinExistence type="predicted"/>
<dbReference type="Pfam" id="PF10756">
    <property type="entry name" value="bPH_6"/>
    <property type="match status" value="1"/>
</dbReference>
<feature type="transmembrane region" description="Helical" evidence="1">
    <location>
        <begin position="12"/>
        <end position="30"/>
    </location>
</feature>
<name>A0ABQ5QLD8_9ACTN</name>
<keyword evidence="4" id="KW-1185">Reference proteome</keyword>
<keyword evidence="1" id="KW-0812">Transmembrane</keyword>
<reference evidence="3" key="1">
    <citation type="submission" date="2022-12" db="EMBL/GenBank/DDBJ databases">
        <title>New Phytohabitans aurantiacus sp. RD004123 nov., an actinomycete isolated from soil.</title>
        <authorList>
            <person name="Triningsih D.W."/>
            <person name="Harunari E."/>
            <person name="Igarashi Y."/>
        </authorList>
    </citation>
    <scope>NUCLEOTIDE SEQUENCE</scope>
    <source>
        <strain evidence="3">RD004123</strain>
    </source>
</reference>
<dbReference type="EMBL" id="BSDI01000001">
    <property type="protein sequence ID" value="GLH95118.1"/>
    <property type="molecule type" value="Genomic_DNA"/>
</dbReference>
<dbReference type="InterPro" id="IPR019692">
    <property type="entry name" value="CFP-6_PH"/>
</dbReference>